<dbReference type="RefSeq" id="WP_172190818.1">
    <property type="nucleotide sequence ID" value="NZ_CAWPPK010000009.1"/>
</dbReference>
<comment type="function">
    <text evidence="5">Cell division inhibitor that blocks the formation of polar Z ring septums. Rapidly oscillates between the poles of the cell to destabilize FtsZ filaments that have formed before they mature into polar Z rings. Prevents FtsZ polymerization.</text>
</comment>
<dbReference type="InterPro" id="IPR036145">
    <property type="entry name" value="MinC_C_sf"/>
</dbReference>
<gene>
    <name evidence="5 7" type="primary">minC</name>
    <name evidence="7" type="ORF">E5S67_04729</name>
</gene>
<accession>A0ABX2D4V6</accession>
<dbReference type="Pfam" id="PF03775">
    <property type="entry name" value="MinC_C"/>
    <property type="match status" value="1"/>
</dbReference>
<proteinExistence type="inferred from homology"/>
<evidence type="ECO:0000256" key="4">
    <source>
        <dbReference type="ARBA" id="ARBA00046874"/>
    </source>
</evidence>
<dbReference type="PANTHER" id="PTHR34108:SF1">
    <property type="entry name" value="SEPTUM SITE-DETERMINING PROTEIN MINC"/>
    <property type="match status" value="1"/>
</dbReference>
<dbReference type="HAMAP" id="MF_00267">
    <property type="entry name" value="MinC"/>
    <property type="match status" value="1"/>
</dbReference>
<dbReference type="PANTHER" id="PTHR34108">
    <property type="entry name" value="SEPTUM SITE-DETERMINING PROTEIN MINC"/>
    <property type="match status" value="1"/>
</dbReference>
<keyword evidence="2 5" id="KW-0717">Septation</keyword>
<feature type="domain" description="Septum formation inhibitor MinC C-terminal" evidence="6">
    <location>
        <begin position="155"/>
        <end position="247"/>
    </location>
</feature>
<dbReference type="EMBL" id="SRRZ01000106">
    <property type="protein sequence ID" value="NQE36962.1"/>
    <property type="molecule type" value="Genomic_DNA"/>
</dbReference>
<evidence type="ECO:0000256" key="2">
    <source>
        <dbReference type="ARBA" id="ARBA00023210"/>
    </source>
</evidence>
<sequence>MTPDASAAAAAAAPQSTPEVSLELQVRLKTEDGQLLLLLPPETNSEPATATASTWTELWQQLKVRLNAGERFWQPNAEVQLMGNDRLLDIRQLQEIASALSEVELQLKRVHTSRRQTAVAAATAGYCVEQQPPVSSLNKAAAEKPQSLAEPLYLQMTVRSGVEIRHPGTVVLLGDVNPGGSVIAGGDILVWGRLRGVVHAGAGGNTKSVIMTLQMEPMVIRIAKYVARGPETSPAQFFPEVAYVTPQGIRIGRASDFDKSQLVGGNE</sequence>
<comment type="subunit">
    <text evidence="4 5">Interacts with MinD and FtsZ.</text>
</comment>
<evidence type="ECO:0000256" key="1">
    <source>
        <dbReference type="ARBA" id="ARBA00022618"/>
    </source>
</evidence>
<evidence type="ECO:0000313" key="8">
    <source>
        <dbReference type="Proteomes" id="UP000702425"/>
    </source>
</evidence>
<organism evidence="7 8">
    <name type="scientific">Microcoleus asticus IPMA8</name>
    <dbReference type="NCBI Taxonomy" id="2563858"/>
    <lineage>
        <taxon>Bacteria</taxon>
        <taxon>Bacillati</taxon>
        <taxon>Cyanobacteriota</taxon>
        <taxon>Cyanophyceae</taxon>
        <taxon>Oscillatoriophycideae</taxon>
        <taxon>Oscillatoriales</taxon>
        <taxon>Microcoleaceae</taxon>
        <taxon>Microcoleus</taxon>
        <taxon>Microcoleus asticus</taxon>
    </lineage>
</organism>
<comment type="caution">
    <text evidence="7">The sequence shown here is derived from an EMBL/GenBank/DDBJ whole genome shotgun (WGS) entry which is preliminary data.</text>
</comment>
<evidence type="ECO:0000256" key="5">
    <source>
        <dbReference type="HAMAP-Rule" id="MF_00267"/>
    </source>
</evidence>
<comment type="similarity">
    <text evidence="5">Belongs to the MinC family.</text>
</comment>
<dbReference type="SUPFAM" id="SSF63848">
    <property type="entry name" value="Cell-division inhibitor MinC, C-terminal domain"/>
    <property type="match status" value="1"/>
</dbReference>
<name>A0ABX2D4V6_9CYAN</name>
<keyword evidence="1 5" id="KW-0132">Cell division</keyword>
<dbReference type="InterPro" id="IPR005526">
    <property type="entry name" value="Septum_form_inhib_MinC_C"/>
</dbReference>
<keyword evidence="8" id="KW-1185">Reference proteome</keyword>
<protein>
    <recommendedName>
        <fullName evidence="5">Probable septum site-determining protein MinC</fullName>
    </recommendedName>
</protein>
<dbReference type="InterPro" id="IPR013033">
    <property type="entry name" value="MinC"/>
</dbReference>
<dbReference type="InterPro" id="IPR016098">
    <property type="entry name" value="CAP/MinC_C"/>
</dbReference>
<dbReference type="NCBIfam" id="NF001778">
    <property type="entry name" value="PRK00513.2-4"/>
    <property type="match status" value="1"/>
</dbReference>
<evidence type="ECO:0000259" key="6">
    <source>
        <dbReference type="Pfam" id="PF03775"/>
    </source>
</evidence>
<dbReference type="Proteomes" id="UP000702425">
    <property type="component" value="Unassembled WGS sequence"/>
</dbReference>
<evidence type="ECO:0000313" key="7">
    <source>
        <dbReference type="EMBL" id="NQE36962.1"/>
    </source>
</evidence>
<keyword evidence="3 5" id="KW-0131">Cell cycle</keyword>
<reference evidence="7 8" key="1">
    <citation type="journal article" date="2020" name="Sci. Rep.">
        <title>A novel cyanobacterial geosmin producer, revising GeoA distribution and dispersion patterns in Bacteria.</title>
        <authorList>
            <person name="Churro C."/>
            <person name="Semedo-Aguiar A.P."/>
            <person name="Silva A.D."/>
            <person name="Pereira-Leal J.B."/>
            <person name="Leite R.B."/>
        </authorList>
    </citation>
    <scope>NUCLEOTIDE SEQUENCE [LARGE SCALE GENOMIC DNA]</scope>
    <source>
        <strain evidence="7 8">IPMA8</strain>
    </source>
</reference>
<dbReference type="Gene3D" id="2.160.20.70">
    <property type="match status" value="1"/>
</dbReference>
<evidence type="ECO:0000256" key="3">
    <source>
        <dbReference type="ARBA" id="ARBA00023306"/>
    </source>
</evidence>